<dbReference type="GO" id="GO:0008374">
    <property type="term" value="F:O-acyltransferase activity"/>
    <property type="evidence" value="ECO:0007669"/>
    <property type="project" value="InterPro"/>
</dbReference>
<keyword evidence="8" id="KW-0472">Membrane</keyword>
<keyword evidence="7" id="KW-0443">Lipid metabolism</keyword>
<accession>A0A445AY27</accession>
<feature type="domain" description="Wax synthase" evidence="10">
    <location>
        <begin position="38"/>
        <end position="67"/>
    </location>
</feature>
<organism evidence="11 12">
    <name type="scientific">Arachis hypogaea</name>
    <name type="common">Peanut</name>
    <dbReference type="NCBI Taxonomy" id="3818"/>
    <lineage>
        <taxon>Eukaryota</taxon>
        <taxon>Viridiplantae</taxon>
        <taxon>Streptophyta</taxon>
        <taxon>Embryophyta</taxon>
        <taxon>Tracheophyta</taxon>
        <taxon>Spermatophyta</taxon>
        <taxon>Magnoliopsida</taxon>
        <taxon>eudicotyledons</taxon>
        <taxon>Gunneridae</taxon>
        <taxon>Pentapetalae</taxon>
        <taxon>rosids</taxon>
        <taxon>fabids</taxon>
        <taxon>Fabales</taxon>
        <taxon>Fabaceae</taxon>
        <taxon>Papilionoideae</taxon>
        <taxon>50 kb inversion clade</taxon>
        <taxon>dalbergioids sensu lato</taxon>
        <taxon>Dalbergieae</taxon>
        <taxon>Pterocarpus clade</taxon>
        <taxon>Arachis</taxon>
    </lineage>
</organism>
<evidence type="ECO:0000259" key="10">
    <source>
        <dbReference type="Pfam" id="PF13813"/>
    </source>
</evidence>
<comment type="subcellular location">
    <subcellularLocation>
        <location evidence="1">Membrane</location>
        <topology evidence="1">Multi-pass membrane protein</topology>
    </subcellularLocation>
</comment>
<keyword evidence="5" id="KW-0812">Transmembrane</keyword>
<dbReference type="STRING" id="3818.A0A445AY27"/>
<dbReference type="EMBL" id="SDMP01000011">
    <property type="protein sequence ID" value="RYR31307.1"/>
    <property type="molecule type" value="Genomic_DNA"/>
</dbReference>
<keyword evidence="12" id="KW-1185">Reference proteome</keyword>
<evidence type="ECO:0000256" key="8">
    <source>
        <dbReference type="ARBA" id="ARBA00023136"/>
    </source>
</evidence>
<dbReference type="GO" id="GO:0016020">
    <property type="term" value="C:membrane"/>
    <property type="evidence" value="ECO:0007669"/>
    <property type="project" value="UniProtKB-SubCell"/>
</dbReference>
<evidence type="ECO:0000256" key="5">
    <source>
        <dbReference type="ARBA" id="ARBA00022692"/>
    </source>
</evidence>
<evidence type="ECO:0000256" key="3">
    <source>
        <dbReference type="ARBA" id="ARBA00007282"/>
    </source>
</evidence>
<dbReference type="InterPro" id="IPR044851">
    <property type="entry name" value="Wax_synthase"/>
</dbReference>
<proteinExistence type="inferred from homology"/>
<keyword evidence="6" id="KW-1133">Transmembrane helix</keyword>
<comment type="pathway">
    <text evidence="2">Secondary metabolite biosynthesis.</text>
</comment>
<evidence type="ECO:0000256" key="9">
    <source>
        <dbReference type="ARBA" id="ARBA00023315"/>
    </source>
</evidence>
<evidence type="ECO:0000313" key="11">
    <source>
        <dbReference type="EMBL" id="RYR31307.1"/>
    </source>
</evidence>
<evidence type="ECO:0000256" key="1">
    <source>
        <dbReference type="ARBA" id="ARBA00004141"/>
    </source>
</evidence>
<dbReference type="PANTHER" id="PTHR31595:SF57">
    <property type="entry name" value="OS04G0481900 PROTEIN"/>
    <property type="match status" value="1"/>
</dbReference>
<keyword evidence="9" id="KW-0012">Acyltransferase</keyword>
<name>A0A445AY27_ARAHY</name>
<gene>
    <name evidence="11" type="ORF">Ahy_B01g056109</name>
</gene>
<reference evidence="11 12" key="1">
    <citation type="submission" date="2019-01" db="EMBL/GenBank/DDBJ databases">
        <title>Sequencing of cultivated peanut Arachis hypogaea provides insights into genome evolution and oil improvement.</title>
        <authorList>
            <person name="Chen X."/>
        </authorList>
    </citation>
    <scope>NUCLEOTIDE SEQUENCE [LARGE SCALE GENOMIC DNA]</scope>
    <source>
        <strain evidence="12">cv. Fuhuasheng</strain>
        <tissue evidence="11">Leaves</tissue>
    </source>
</reference>
<comment type="caution">
    <text evidence="11">The sequence shown here is derived from an EMBL/GenBank/DDBJ whole genome shotgun (WGS) entry which is preliminary data.</text>
</comment>
<evidence type="ECO:0000256" key="4">
    <source>
        <dbReference type="ARBA" id="ARBA00022679"/>
    </source>
</evidence>
<sequence length="71" mass="8247">MHPMVLSCLYCVHVYLNLEMILAFAATLVRTLFGFELEPQFNDPYLASSLQDFWSRRWNLVPANILRLTGV</sequence>
<evidence type="ECO:0000313" key="12">
    <source>
        <dbReference type="Proteomes" id="UP000289738"/>
    </source>
</evidence>
<evidence type="ECO:0000256" key="2">
    <source>
        <dbReference type="ARBA" id="ARBA00005179"/>
    </source>
</evidence>
<dbReference type="Proteomes" id="UP000289738">
    <property type="component" value="Chromosome B01"/>
</dbReference>
<dbReference type="AlphaFoldDB" id="A0A445AY27"/>
<comment type="similarity">
    <text evidence="3">Belongs to the wax synthase family.</text>
</comment>
<keyword evidence="4" id="KW-0808">Transferase</keyword>
<dbReference type="GO" id="GO:0006629">
    <property type="term" value="P:lipid metabolic process"/>
    <property type="evidence" value="ECO:0007669"/>
    <property type="project" value="UniProtKB-KW"/>
</dbReference>
<evidence type="ECO:0000256" key="7">
    <source>
        <dbReference type="ARBA" id="ARBA00023098"/>
    </source>
</evidence>
<dbReference type="InterPro" id="IPR032805">
    <property type="entry name" value="Wax_synthase_dom"/>
</dbReference>
<dbReference type="Pfam" id="PF13813">
    <property type="entry name" value="MBOAT_2"/>
    <property type="match status" value="1"/>
</dbReference>
<dbReference type="PANTHER" id="PTHR31595">
    <property type="entry name" value="LONG-CHAIN-ALCOHOL O-FATTY-ACYLTRANSFERASE 3-RELATED"/>
    <property type="match status" value="1"/>
</dbReference>
<protein>
    <recommendedName>
        <fullName evidence="10">Wax synthase domain-containing protein</fullName>
    </recommendedName>
</protein>
<evidence type="ECO:0000256" key="6">
    <source>
        <dbReference type="ARBA" id="ARBA00022989"/>
    </source>
</evidence>